<feature type="compositionally biased region" description="Basic and acidic residues" evidence="1">
    <location>
        <begin position="429"/>
        <end position="441"/>
    </location>
</feature>
<name>A0A8H4JTN8_9HYPO</name>
<reference evidence="2 3" key="1">
    <citation type="submission" date="2020-01" db="EMBL/GenBank/DDBJ databases">
        <title>Identification and distribution of gene clusters putatively required for synthesis of sphingolipid metabolism inhibitors in phylogenetically diverse species of the filamentous fungus Fusarium.</title>
        <authorList>
            <person name="Kim H.-S."/>
            <person name="Busman M."/>
            <person name="Brown D.W."/>
            <person name="Divon H."/>
            <person name="Uhlig S."/>
            <person name="Proctor R.H."/>
        </authorList>
    </citation>
    <scope>NUCLEOTIDE SEQUENCE [LARGE SCALE GENOMIC DNA]</scope>
    <source>
        <strain evidence="2 3">NRRL 13308</strain>
    </source>
</reference>
<accession>A0A8H4JTN8</accession>
<organism evidence="2 3">
    <name type="scientific">Fusarium acutatum</name>
    <dbReference type="NCBI Taxonomy" id="78861"/>
    <lineage>
        <taxon>Eukaryota</taxon>
        <taxon>Fungi</taxon>
        <taxon>Dikarya</taxon>
        <taxon>Ascomycota</taxon>
        <taxon>Pezizomycotina</taxon>
        <taxon>Sordariomycetes</taxon>
        <taxon>Hypocreomycetidae</taxon>
        <taxon>Hypocreales</taxon>
        <taxon>Nectriaceae</taxon>
        <taxon>Fusarium</taxon>
        <taxon>Fusarium fujikuroi species complex</taxon>
    </lineage>
</organism>
<feature type="compositionally biased region" description="Acidic residues" evidence="1">
    <location>
        <begin position="417"/>
        <end position="428"/>
    </location>
</feature>
<sequence>MSSDYNNAADSGFESPSNPQTSPLLYEQSLEATVHRDIPFPQKAVRNGYIAGLVLHLMLPPAETPPACQWDESDENNLDHPVGKIGWTEVQHTWIAGAATLRLCCMNVALSGCVHNIGLLVTALSGSGIRRRDVELSVILRVGCSKLFIENNAEHFGKYLDKVAEGKANISGALLLQRLFPGHSFSFLYEVQPVHPSEAIQEENVQASEIQFHIKRADLGEDEACPEGEAVVAPVTTIGFHALDDAEMVLEDDETIFGDYESAQSVLAKKAARPLPSQLPPTSLRKIKENPSSTLGQFIWARVHEQCSTAVMADWLRASFKSPQTLTKKIVNEEYYPCHRAHQSQCQDFLPALLISTKKHLPNVDCLLTPSPHMTNIMAWWTEHCLSHRITIQHWRHIAISISKKHTGWKGSIQADFDDGDNGEDELEGTLRDPSPEELVRRFPQCPQLRETGSQHGRRAEHQPSHNGTVPHHLRIRAHPRHDGTRVESSDSRSDRQAISFQSEPAHQELPADQLEVVAPNEKVAVMADDNQLSTKLSPRFSLQYRTVVPHPIKTRLQDKLRPLTLSEKKSDGAGLSRQRACDRTGTSQERVAEHNGKQAEKEKIMTEGFFPTVEGVDEVGEEDEEEPSDVDAVADDLDTILETGAGAEASALARPLKRTLSEGIPERTNKRSKVNNSRLFNRRLSQGVLENDSSVYKPASPESPTPLRKIRQLKARV</sequence>
<feature type="compositionally biased region" description="Basic and acidic residues" evidence="1">
    <location>
        <begin position="591"/>
        <end position="606"/>
    </location>
</feature>
<dbReference type="EMBL" id="JAADJF010000138">
    <property type="protein sequence ID" value="KAF4436873.1"/>
    <property type="molecule type" value="Genomic_DNA"/>
</dbReference>
<evidence type="ECO:0000313" key="2">
    <source>
        <dbReference type="EMBL" id="KAF4436873.1"/>
    </source>
</evidence>
<keyword evidence="3" id="KW-1185">Reference proteome</keyword>
<feature type="compositionally biased region" description="Basic residues" evidence="1">
    <location>
        <begin position="709"/>
        <end position="718"/>
    </location>
</feature>
<dbReference type="AlphaFoldDB" id="A0A8H4JTN8"/>
<evidence type="ECO:0000313" key="3">
    <source>
        <dbReference type="Proteomes" id="UP000536711"/>
    </source>
</evidence>
<protein>
    <submittedName>
        <fullName evidence="2">Uncharacterized protein</fullName>
    </submittedName>
</protein>
<feature type="region of interest" description="Disordered" evidence="1">
    <location>
        <begin position="567"/>
        <end position="608"/>
    </location>
</feature>
<gene>
    <name evidence="2" type="ORF">FACUT_6142</name>
</gene>
<feature type="region of interest" description="Disordered" evidence="1">
    <location>
        <begin position="417"/>
        <end position="513"/>
    </location>
</feature>
<comment type="caution">
    <text evidence="2">The sequence shown here is derived from an EMBL/GenBank/DDBJ whole genome shotgun (WGS) entry which is preliminary data.</text>
</comment>
<feature type="region of interest" description="Disordered" evidence="1">
    <location>
        <begin position="661"/>
        <end position="718"/>
    </location>
</feature>
<dbReference type="Proteomes" id="UP000536711">
    <property type="component" value="Unassembled WGS sequence"/>
</dbReference>
<evidence type="ECO:0000256" key="1">
    <source>
        <dbReference type="SAM" id="MobiDB-lite"/>
    </source>
</evidence>
<feature type="region of interest" description="Disordered" evidence="1">
    <location>
        <begin position="1"/>
        <end position="22"/>
    </location>
</feature>
<proteinExistence type="predicted"/>
<feature type="compositionally biased region" description="Basic and acidic residues" evidence="1">
    <location>
        <begin position="481"/>
        <end position="496"/>
    </location>
</feature>